<feature type="compositionally biased region" description="Gly residues" evidence="2">
    <location>
        <begin position="85"/>
        <end position="94"/>
    </location>
</feature>
<dbReference type="Proteomes" id="UP000264820">
    <property type="component" value="Unplaced"/>
</dbReference>
<dbReference type="GeneTree" id="ENSGT00940000158685"/>
<accession>A0A3Q3D6W9</accession>
<name>A0A3Q3D6W9_HIPCM</name>
<dbReference type="GO" id="GO:0010468">
    <property type="term" value="P:regulation of gene expression"/>
    <property type="evidence" value="ECO:0007669"/>
    <property type="project" value="UniProtKB-ARBA"/>
</dbReference>
<dbReference type="Ensembl" id="ENSHCOT00000007057.1">
    <property type="protein sequence ID" value="ENSHCOP00000004424.1"/>
    <property type="gene ID" value="ENSHCOG00000005894.1"/>
</dbReference>
<evidence type="ECO:0000313" key="3">
    <source>
        <dbReference type="Ensembl" id="ENSHCOP00000004424.1"/>
    </source>
</evidence>
<dbReference type="AlphaFoldDB" id="A0A3Q3D6W9"/>
<evidence type="ECO:0000256" key="1">
    <source>
        <dbReference type="ARBA" id="ARBA00025778"/>
    </source>
</evidence>
<protein>
    <submittedName>
        <fullName evidence="3">MyoD family inhibitor domain containing</fullName>
    </submittedName>
</protein>
<dbReference type="InterPro" id="IPR026134">
    <property type="entry name" value="MDFI/MDFIC"/>
</dbReference>
<keyword evidence="4" id="KW-1185">Reference proteome</keyword>
<feature type="compositionally biased region" description="Polar residues" evidence="2">
    <location>
        <begin position="98"/>
        <end position="108"/>
    </location>
</feature>
<evidence type="ECO:0000313" key="4">
    <source>
        <dbReference type="Proteomes" id="UP000264820"/>
    </source>
</evidence>
<reference evidence="3" key="1">
    <citation type="submission" date="2025-08" db="UniProtKB">
        <authorList>
            <consortium name="Ensembl"/>
        </authorList>
    </citation>
    <scope>IDENTIFICATION</scope>
</reference>
<proteinExistence type="inferred from homology"/>
<dbReference type="PANTHER" id="PTHR15304:SF0">
    <property type="entry name" value="MYOD FAMILY INHIBITOR DOMAIN-CONTAINING PROTEIN"/>
    <property type="match status" value="1"/>
</dbReference>
<organism evidence="3 4">
    <name type="scientific">Hippocampus comes</name>
    <name type="common">Tiger tail seahorse</name>
    <dbReference type="NCBI Taxonomy" id="109280"/>
    <lineage>
        <taxon>Eukaryota</taxon>
        <taxon>Metazoa</taxon>
        <taxon>Chordata</taxon>
        <taxon>Craniata</taxon>
        <taxon>Vertebrata</taxon>
        <taxon>Euteleostomi</taxon>
        <taxon>Actinopterygii</taxon>
        <taxon>Neopterygii</taxon>
        <taxon>Teleostei</taxon>
        <taxon>Neoteleostei</taxon>
        <taxon>Acanthomorphata</taxon>
        <taxon>Syngnathiaria</taxon>
        <taxon>Syngnathiformes</taxon>
        <taxon>Syngnathoidei</taxon>
        <taxon>Syngnathidae</taxon>
        <taxon>Hippocampus</taxon>
    </lineage>
</organism>
<feature type="region of interest" description="Disordered" evidence="2">
    <location>
        <begin position="85"/>
        <end position="138"/>
    </location>
</feature>
<evidence type="ECO:0000256" key="2">
    <source>
        <dbReference type="SAM" id="MobiDB-lite"/>
    </source>
</evidence>
<reference evidence="3" key="2">
    <citation type="submission" date="2025-09" db="UniProtKB">
        <authorList>
            <consortium name="Ensembl"/>
        </authorList>
    </citation>
    <scope>IDENTIFICATION</scope>
</reference>
<sequence length="227" mass="22955">SYGGGGANAGGTPSRAECAGTPLGEILGSLSSFAAFLSDGVAVFWLQDLLRPPEPQPQIEKGQNGVGLTDTGAGTTCKCSRANGTGSGATGGPTSGTRLSPFTPVSQRMQRKLKSSLSVNSDGSRRSKESSTGSAKAPLPEDCCVHCILACLFCEFLTLCNLVAAPVSCGPCASESSCCCCCGGGAEDVGDDCDCPCDMDCGVMDACCESSDCLEICMECCGICFPS</sequence>
<dbReference type="PANTHER" id="PTHR15304">
    <property type="entry name" value="MYOD FAMILY INHIBITOR"/>
    <property type="match status" value="1"/>
</dbReference>
<dbReference type="Pfam" id="PF15316">
    <property type="entry name" value="MDFI"/>
    <property type="match status" value="1"/>
</dbReference>
<comment type="similarity">
    <text evidence="1">Belongs to the MDFI family.</text>
</comment>